<name>A0A931PWR5_FIMGI</name>
<accession>A0A931PWR5</accession>
<proteinExistence type="predicted"/>
<evidence type="ECO:0000256" key="1">
    <source>
        <dbReference type="ARBA" id="ARBA00022729"/>
    </source>
</evidence>
<dbReference type="Pfam" id="PF07501">
    <property type="entry name" value="G5"/>
    <property type="match status" value="1"/>
</dbReference>
<evidence type="ECO:0000256" key="2">
    <source>
        <dbReference type="SAM" id="MobiDB-lite"/>
    </source>
</evidence>
<dbReference type="AlphaFoldDB" id="A0A931PWR5"/>
<feature type="region of interest" description="Disordered" evidence="2">
    <location>
        <begin position="379"/>
        <end position="406"/>
    </location>
</feature>
<feature type="domain" description="G5" evidence="3">
    <location>
        <begin position="319"/>
        <end position="363"/>
    </location>
</feature>
<dbReference type="InterPro" id="IPR007391">
    <property type="entry name" value="Vancomycin_resist_VanW"/>
</dbReference>
<dbReference type="PANTHER" id="PTHR35788:SF1">
    <property type="entry name" value="EXPORTED PROTEIN"/>
    <property type="match status" value="1"/>
</dbReference>
<keyword evidence="1" id="KW-0732">Signal</keyword>
<dbReference type="InterPro" id="IPR011098">
    <property type="entry name" value="G5_dom"/>
</dbReference>
<evidence type="ECO:0000313" key="5">
    <source>
        <dbReference type="Proteomes" id="UP000727962"/>
    </source>
</evidence>
<dbReference type="InterPro" id="IPR052913">
    <property type="entry name" value="Glycopeptide_resist_protein"/>
</dbReference>
<comment type="caution">
    <text evidence="4">The sequence shown here is derived from an EMBL/GenBank/DDBJ whole genome shotgun (WGS) entry which is preliminary data.</text>
</comment>
<evidence type="ECO:0000313" key="4">
    <source>
        <dbReference type="EMBL" id="MBI1756916.1"/>
    </source>
</evidence>
<reference evidence="4" key="1">
    <citation type="submission" date="2020-07" db="EMBL/GenBank/DDBJ databases">
        <title>Huge and variable diversity of episymbiotic CPR bacteria and DPANN archaea in groundwater ecosystems.</title>
        <authorList>
            <person name="He C.Y."/>
            <person name="Keren R."/>
            <person name="Whittaker M."/>
            <person name="Farag I.F."/>
            <person name="Doudna J."/>
            <person name="Cate J.H.D."/>
            <person name="Banfield J.F."/>
        </authorList>
    </citation>
    <scope>NUCLEOTIDE SEQUENCE</scope>
    <source>
        <strain evidence="4">NC_groundwater_17_Pr7_B-0.1um_64_12</strain>
    </source>
</reference>
<dbReference type="Pfam" id="PF04294">
    <property type="entry name" value="VanW"/>
    <property type="match status" value="1"/>
</dbReference>
<dbReference type="EMBL" id="JACOSL010000043">
    <property type="protein sequence ID" value="MBI1756916.1"/>
    <property type="molecule type" value="Genomic_DNA"/>
</dbReference>
<sequence length="406" mass="44197">MRAHGIELRCPLAQKPLPTVAPEALGFAFDDAATVAALPSRDFWETAEVGLHLKADTEEDQRSSPVLMPSGRDLAEIERALAAAIGEGRPARATWTSQGVVRQPEVSTYRLKREALAESTLKAVLSDFKLEVPLEQAPKHVRDEALASITDQLATFTTHFPVWKISRNNNIRVAAGKLNGTVLMPGEQISFNTTVGRRTIRAGFQDAGIFKNGKHDHGIGGGICQVSSTLYNAALLSDLKIVRRHNHSMPVAYLPVGRDATVDYGQFDLVLENPYPTPVAISSDVDRNSITFRVLGKPDPTMKVKIVTTGHRSWEKGFKYVEDPTVPAGKQKVVDKGSRGHVVWAYRLVTRQGQPERREYLGRSFYGGAPKLIGVRSLKAPPAPPAPRLSDVAVPASSPTIPLAQG</sequence>
<evidence type="ECO:0000259" key="3">
    <source>
        <dbReference type="Pfam" id="PF07501"/>
    </source>
</evidence>
<dbReference type="Proteomes" id="UP000727962">
    <property type="component" value="Unassembled WGS sequence"/>
</dbReference>
<protein>
    <submittedName>
        <fullName evidence="4">VanW family protein</fullName>
    </submittedName>
</protein>
<dbReference type="PANTHER" id="PTHR35788">
    <property type="entry name" value="EXPORTED PROTEIN-RELATED"/>
    <property type="match status" value="1"/>
</dbReference>
<gene>
    <name evidence="4" type="ORF">HYR64_07410</name>
</gene>
<organism evidence="4 5">
    <name type="scientific">Fimbriimonas ginsengisoli</name>
    <dbReference type="NCBI Taxonomy" id="1005039"/>
    <lineage>
        <taxon>Bacteria</taxon>
        <taxon>Bacillati</taxon>
        <taxon>Armatimonadota</taxon>
        <taxon>Fimbriimonadia</taxon>
        <taxon>Fimbriimonadales</taxon>
        <taxon>Fimbriimonadaceae</taxon>
        <taxon>Fimbriimonas</taxon>
    </lineage>
</organism>